<sequence>MQRSRSVLLALVLLLAQWFVAFSDLAHVDLQCDAECVQSLATLDGQLPLLPTWPIWQAGELRIESPSSSLLLREVERPGLVPRARAPPLLNLDSRDA</sequence>
<dbReference type="RefSeq" id="WP_168149265.1">
    <property type="nucleotide sequence ID" value="NZ_JAAVXB010000010.1"/>
</dbReference>
<dbReference type="EMBL" id="JAAVXB010000010">
    <property type="protein sequence ID" value="NKF23951.1"/>
    <property type="molecule type" value="Genomic_DNA"/>
</dbReference>
<protein>
    <submittedName>
        <fullName evidence="1">Uncharacterized protein</fullName>
    </submittedName>
</protein>
<name>A0A969WAR1_9GAMM</name>
<accession>A0A969WAR1</accession>
<comment type="caution">
    <text evidence="1">The sequence shown here is derived from an EMBL/GenBank/DDBJ whole genome shotgun (WGS) entry which is preliminary data.</text>
</comment>
<evidence type="ECO:0000313" key="1">
    <source>
        <dbReference type="EMBL" id="NKF23951.1"/>
    </source>
</evidence>
<reference evidence="1" key="1">
    <citation type="submission" date="2020-03" db="EMBL/GenBank/DDBJ databases">
        <title>Solimonas marina sp. nov., isolated from deep seawater of the Pacific Ocean.</title>
        <authorList>
            <person name="Liu X."/>
            <person name="Lai Q."/>
            <person name="Sun F."/>
            <person name="Gai Y."/>
            <person name="Li G."/>
            <person name="Shao Z."/>
        </authorList>
    </citation>
    <scope>NUCLEOTIDE SEQUENCE</scope>
    <source>
        <strain evidence="1">C16B3</strain>
    </source>
</reference>
<organism evidence="1 2">
    <name type="scientific">Solimonas marina</name>
    <dbReference type="NCBI Taxonomy" id="2714601"/>
    <lineage>
        <taxon>Bacteria</taxon>
        <taxon>Pseudomonadati</taxon>
        <taxon>Pseudomonadota</taxon>
        <taxon>Gammaproteobacteria</taxon>
        <taxon>Nevskiales</taxon>
        <taxon>Nevskiaceae</taxon>
        <taxon>Solimonas</taxon>
    </lineage>
</organism>
<dbReference type="AlphaFoldDB" id="A0A969WAR1"/>
<keyword evidence="2" id="KW-1185">Reference proteome</keyword>
<dbReference type="Proteomes" id="UP000653472">
    <property type="component" value="Unassembled WGS sequence"/>
</dbReference>
<proteinExistence type="predicted"/>
<evidence type="ECO:0000313" key="2">
    <source>
        <dbReference type="Proteomes" id="UP000653472"/>
    </source>
</evidence>
<gene>
    <name evidence="1" type="ORF">G7Y82_16680</name>
</gene>